<name>A0A6J5NL53_9CAUD</name>
<reference evidence="1" key="1">
    <citation type="submission" date="2020-04" db="EMBL/GenBank/DDBJ databases">
        <authorList>
            <person name="Chiriac C."/>
            <person name="Salcher M."/>
            <person name="Ghai R."/>
            <person name="Kavagutti S V."/>
        </authorList>
    </citation>
    <scope>NUCLEOTIDE SEQUENCE</scope>
</reference>
<dbReference type="Gene3D" id="2.40.50.140">
    <property type="entry name" value="Nucleic acid-binding proteins"/>
    <property type="match status" value="1"/>
</dbReference>
<protein>
    <recommendedName>
        <fullName evidence="2">DUF2815 family protein</fullName>
    </recommendedName>
</protein>
<dbReference type="Pfam" id="PF10991">
    <property type="entry name" value="Enc34_ssDNA-bd"/>
    <property type="match status" value="1"/>
</dbReference>
<evidence type="ECO:0000313" key="1">
    <source>
        <dbReference type="EMBL" id="CAB4159607.1"/>
    </source>
</evidence>
<dbReference type="InterPro" id="IPR022595">
    <property type="entry name" value="Enc34_ssDNA-bd"/>
</dbReference>
<sequence>MSEVATTKVVTGKVRLSYAFLFEARAPKDNPQGEKKFSTSILIPKSDTATLAKIKAAQEAAISAKWPGKRPAKIAFTLHDGDGVKEKTGEPYGAECKGHYVMAIASKLRPGIVDLNRNEIIDQDGIKSGDYARVSMNAYAYDVNGNRGVSFGLGNVQKLSDGEALSSRTSAEDDFSDEVEDFLG</sequence>
<dbReference type="SUPFAM" id="SSF50249">
    <property type="entry name" value="Nucleic acid-binding proteins"/>
    <property type="match status" value="1"/>
</dbReference>
<evidence type="ECO:0008006" key="2">
    <source>
        <dbReference type="Google" id="ProtNLM"/>
    </source>
</evidence>
<accession>A0A6J5NL53</accession>
<organism evidence="1">
    <name type="scientific">uncultured Caudovirales phage</name>
    <dbReference type="NCBI Taxonomy" id="2100421"/>
    <lineage>
        <taxon>Viruses</taxon>
        <taxon>Duplodnaviria</taxon>
        <taxon>Heunggongvirae</taxon>
        <taxon>Uroviricota</taxon>
        <taxon>Caudoviricetes</taxon>
        <taxon>Peduoviridae</taxon>
        <taxon>Maltschvirus</taxon>
        <taxon>Maltschvirus maltsch</taxon>
    </lineage>
</organism>
<dbReference type="EMBL" id="LR796687">
    <property type="protein sequence ID" value="CAB4159607.1"/>
    <property type="molecule type" value="Genomic_DNA"/>
</dbReference>
<proteinExistence type="predicted"/>
<gene>
    <name evidence="1" type="ORF">UFOVP715_36</name>
</gene>
<dbReference type="InterPro" id="IPR012340">
    <property type="entry name" value="NA-bd_OB-fold"/>
</dbReference>